<dbReference type="InterPro" id="IPR020491">
    <property type="entry name" value="BLI1"/>
</dbReference>
<dbReference type="EMBL" id="LT598491">
    <property type="protein sequence ID" value="SCW04522.1"/>
    <property type="molecule type" value="Genomic_DNA"/>
</dbReference>
<evidence type="ECO:0000256" key="6">
    <source>
        <dbReference type="ARBA" id="ARBA00022753"/>
    </source>
</evidence>
<keyword evidence="7 9" id="KW-0175">Coiled coil</keyword>
<sequence length="110" mass="13336">MKEKVLKQEIERCAEHVQEIVDLESAKAISEFQSKADENYQWLEELKTRYSMRNDNENDIRQLRSRHKEKIDALEEDVNYFEKLLDEMEEFVTELDVKRKLANKRQSRSK</sequence>
<protein>
    <recommendedName>
        <fullName evidence="4">Biogenesis of lysosome-related organelles complex 1 subunit BLI1</fullName>
    </recommendedName>
    <alternativeName>
        <fullName evidence="8">BLOC-1 interactor 1</fullName>
    </alternativeName>
</protein>
<keyword evidence="5" id="KW-0813">Transport</keyword>
<dbReference type="AlphaFoldDB" id="A0A1G4MKZ9"/>
<evidence type="ECO:0000313" key="11">
    <source>
        <dbReference type="Proteomes" id="UP000190831"/>
    </source>
</evidence>
<evidence type="ECO:0000256" key="1">
    <source>
        <dbReference type="ARBA" id="ARBA00002069"/>
    </source>
</evidence>
<evidence type="ECO:0000256" key="8">
    <source>
        <dbReference type="ARBA" id="ARBA00032430"/>
    </source>
</evidence>
<evidence type="ECO:0000256" key="5">
    <source>
        <dbReference type="ARBA" id="ARBA00022448"/>
    </source>
</evidence>
<reference evidence="10 11" key="1">
    <citation type="submission" date="2016-03" db="EMBL/GenBank/DDBJ databases">
        <authorList>
            <person name="Devillers H."/>
        </authorList>
    </citation>
    <scope>NUCLEOTIDE SEQUENCE [LARGE SCALE GENOMIC DNA]</scope>
    <source>
        <strain evidence="10">CBS 6772</strain>
    </source>
</reference>
<keyword evidence="11" id="KW-1185">Reference proteome</keyword>
<dbReference type="GO" id="GO:0005768">
    <property type="term" value="C:endosome"/>
    <property type="evidence" value="ECO:0007669"/>
    <property type="project" value="UniProtKB-SubCell"/>
</dbReference>
<dbReference type="OMA" id="AVANHEW"/>
<comment type="similarity">
    <text evidence="3">Belongs to the BLI1 family.</text>
</comment>
<evidence type="ECO:0000313" key="10">
    <source>
        <dbReference type="EMBL" id="SCW04522.1"/>
    </source>
</evidence>
<feature type="coiled-coil region" evidence="9">
    <location>
        <begin position="57"/>
        <end position="91"/>
    </location>
</feature>
<gene>
    <name evidence="10" type="ORF">LAFE_0H15390G</name>
</gene>
<dbReference type="Proteomes" id="UP000190831">
    <property type="component" value="Chromosome H"/>
</dbReference>
<evidence type="ECO:0000256" key="2">
    <source>
        <dbReference type="ARBA" id="ARBA00004177"/>
    </source>
</evidence>
<comment type="subcellular location">
    <subcellularLocation>
        <location evidence="2">Endosome</location>
    </subcellularLocation>
</comment>
<evidence type="ECO:0000256" key="9">
    <source>
        <dbReference type="SAM" id="Coils"/>
    </source>
</evidence>
<dbReference type="OrthoDB" id="4059150at2759"/>
<keyword evidence="6" id="KW-0967">Endosome</keyword>
<comment type="function">
    <text evidence="1">Component of the biogenesis of lysosome-related organelles complex-1 (BLOC-1) involved in endosomal cargo sorting.</text>
</comment>
<dbReference type="Pfam" id="PF17324">
    <property type="entry name" value="BLI1"/>
    <property type="match status" value="1"/>
</dbReference>
<evidence type="ECO:0000256" key="3">
    <source>
        <dbReference type="ARBA" id="ARBA00005266"/>
    </source>
</evidence>
<evidence type="ECO:0000256" key="4">
    <source>
        <dbReference type="ARBA" id="ARBA00015596"/>
    </source>
</evidence>
<dbReference type="STRING" id="4955.A0A1G4MKZ9"/>
<evidence type="ECO:0000256" key="7">
    <source>
        <dbReference type="ARBA" id="ARBA00023054"/>
    </source>
</evidence>
<organism evidence="10 11">
    <name type="scientific">Lachancea fermentati</name>
    <name type="common">Zygosaccharomyces fermentati</name>
    <dbReference type="NCBI Taxonomy" id="4955"/>
    <lineage>
        <taxon>Eukaryota</taxon>
        <taxon>Fungi</taxon>
        <taxon>Dikarya</taxon>
        <taxon>Ascomycota</taxon>
        <taxon>Saccharomycotina</taxon>
        <taxon>Saccharomycetes</taxon>
        <taxon>Saccharomycetales</taxon>
        <taxon>Saccharomycetaceae</taxon>
        <taxon>Lachancea</taxon>
    </lineage>
</organism>
<name>A0A1G4MKZ9_LACFM</name>
<proteinExistence type="inferred from homology"/>
<accession>A0A1G4MKZ9</accession>